<gene>
    <name evidence="2" type="ORF">K443DRAFT_8576</name>
</gene>
<organism evidence="2 3">
    <name type="scientific">Laccaria amethystina LaAM-08-1</name>
    <dbReference type="NCBI Taxonomy" id="1095629"/>
    <lineage>
        <taxon>Eukaryota</taxon>
        <taxon>Fungi</taxon>
        <taxon>Dikarya</taxon>
        <taxon>Basidiomycota</taxon>
        <taxon>Agaricomycotina</taxon>
        <taxon>Agaricomycetes</taxon>
        <taxon>Agaricomycetidae</taxon>
        <taxon>Agaricales</taxon>
        <taxon>Agaricineae</taxon>
        <taxon>Hydnangiaceae</taxon>
        <taxon>Laccaria</taxon>
    </lineage>
</organism>
<dbReference type="Proteomes" id="UP000054477">
    <property type="component" value="Unassembled WGS sequence"/>
</dbReference>
<reference evidence="2 3" key="1">
    <citation type="submission" date="2014-04" db="EMBL/GenBank/DDBJ databases">
        <authorList>
            <consortium name="DOE Joint Genome Institute"/>
            <person name="Kuo A."/>
            <person name="Kohler A."/>
            <person name="Nagy L.G."/>
            <person name="Floudas D."/>
            <person name="Copeland A."/>
            <person name="Barry K.W."/>
            <person name="Cichocki N."/>
            <person name="Veneault-Fourrey C."/>
            <person name="LaButti K."/>
            <person name="Lindquist E.A."/>
            <person name="Lipzen A."/>
            <person name="Lundell T."/>
            <person name="Morin E."/>
            <person name="Murat C."/>
            <person name="Sun H."/>
            <person name="Tunlid A."/>
            <person name="Henrissat B."/>
            <person name="Grigoriev I.V."/>
            <person name="Hibbett D.S."/>
            <person name="Martin F."/>
            <person name="Nordberg H.P."/>
            <person name="Cantor M.N."/>
            <person name="Hua S.X."/>
        </authorList>
    </citation>
    <scope>NUCLEOTIDE SEQUENCE [LARGE SCALE GENOMIC DNA]</scope>
    <source>
        <strain evidence="2 3">LaAM-08-1</strain>
    </source>
</reference>
<dbReference type="EMBL" id="KN838651">
    <property type="protein sequence ID" value="KIJ99234.1"/>
    <property type="molecule type" value="Genomic_DNA"/>
</dbReference>
<name>A0A0C9WNL9_9AGAR</name>
<accession>A0A0C9WNL9</accession>
<evidence type="ECO:0000256" key="1">
    <source>
        <dbReference type="SAM" id="MobiDB-lite"/>
    </source>
</evidence>
<feature type="region of interest" description="Disordered" evidence="1">
    <location>
        <begin position="20"/>
        <end position="51"/>
    </location>
</feature>
<keyword evidence="3" id="KW-1185">Reference proteome</keyword>
<reference evidence="3" key="2">
    <citation type="submission" date="2015-01" db="EMBL/GenBank/DDBJ databases">
        <title>Evolutionary Origins and Diversification of the Mycorrhizal Mutualists.</title>
        <authorList>
            <consortium name="DOE Joint Genome Institute"/>
            <consortium name="Mycorrhizal Genomics Consortium"/>
            <person name="Kohler A."/>
            <person name="Kuo A."/>
            <person name="Nagy L.G."/>
            <person name="Floudas D."/>
            <person name="Copeland A."/>
            <person name="Barry K.W."/>
            <person name="Cichocki N."/>
            <person name="Veneault-Fourrey C."/>
            <person name="LaButti K."/>
            <person name="Lindquist E.A."/>
            <person name="Lipzen A."/>
            <person name="Lundell T."/>
            <person name="Morin E."/>
            <person name="Murat C."/>
            <person name="Riley R."/>
            <person name="Ohm R."/>
            <person name="Sun H."/>
            <person name="Tunlid A."/>
            <person name="Henrissat B."/>
            <person name="Grigoriev I.V."/>
            <person name="Hibbett D.S."/>
            <person name="Martin F."/>
        </authorList>
    </citation>
    <scope>NUCLEOTIDE SEQUENCE [LARGE SCALE GENOMIC DNA]</scope>
    <source>
        <strain evidence="3">LaAM-08-1</strain>
    </source>
</reference>
<dbReference type="AlphaFoldDB" id="A0A0C9WNL9"/>
<proteinExistence type="predicted"/>
<evidence type="ECO:0000313" key="2">
    <source>
        <dbReference type="EMBL" id="KIJ99234.1"/>
    </source>
</evidence>
<feature type="compositionally biased region" description="Polar residues" evidence="1">
    <location>
        <begin position="27"/>
        <end position="43"/>
    </location>
</feature>
<dbReference type="HOGENOM" id="CLU_3106708_0_0_1"/>
<evidence type="ECO:0000313" key="3">
    <source>
        <dbReference type="Proteomes" id="UP000054477"/>
    </source>
</evidence>
<protein>
    <submittedName>
        <fullName evidence="2">Uncharacterized protein</fullName>
    </submittedName>
</protein>
<sequence length="51" mass="5257">MDVAGICALHISSVYIPPKATPEETPKNTITMQVSPLSPSSFGSEGVPLSA</sequence>